<reference evidence="10 11" key="1">
    <citation type="journal article" date="2020" name="Microbiol. Resour. Announc.">
        <title>Draft Genome Sequence of a Cladosporium Species Isolated from the Mesophotic Ascidian Didemnum maculosum.</title>
        <authorList>
            <person name="Gioti A."/>
            <person name="Siaperas R."/>
            <person name="Nikolaivits E."/>
            <person name="Le Goff G."/>
            <person name="Ouazzani J."/>
            <person name="Kotoulas G."/>
            <person name="Topakas E."/>
        </authorList>
    </citation>
    <scope>NUCLEOTIDE SEQUENCE [LARGE SCALE GENOMIC DNA]</scope>
    <source>
        <strain evidence="10 11">TM138-S3</strain>
    </source>
</reference>
<keyword evidence="5 7" id="KW-0472">Membrane</keyword>
<feature type="domain" description="L-type lectin-like" evidence="9">
    <location>
        <begin position="22"/>
        <end position="231"/>
    </location>
</feature>
<evidence type="ECO:0000256" key="3">
    <source>
        <dbReference type="ARBA" id="ARBA00022729"/>
    </source>
</evidence>
<keyword evidence="3 8" id="KW-0732">Signal</keyword>
<dbReference type="Pfam" id="PF03388">
    <property type="entry name" value="Lectin_leg-like"/>
    <property type="match status" value="1"/>
</dbReference>
<keyword evidence="11" id="KW-1185">Reference proteome</keyword>
<dbReference type="GO" id="GO:0005789">
    <property type="term" value="C:endoplasmic reticulum membrane"/>
    <property type="evidence" value="ECO:0007669"/>
    <property type="project" value="TreeGrafter"/>
</dbReference>
<gene>
    <name evidence="10" type="ORF">WHR41_08366</name>
</gene>
<evidence type="ECO:0000259" key="9">
    <source>
        <dbReference type="PROSITE" id="PS51328"/>
    </source>
</evidence>
<dbReference type="GeneID" id="96009808"/>
<name>A0AB34KG73_9PEZI</name>
<dbReference type="SUPFAM" id="SSF49899">
    <property type="entry name" value="Concanavalin A-like lectins/glucanases"/>
    <property type="match status" value="1"/>
</dbReference>
<keyword evidence="2 7" id="KW-0812">Transmembrane</keyword>
<protein>
    <recommendedName>
        <fullName evidence="9">L-type lectin-like domain-containing protein</fullName>
    </recommendedName>
</protein>
<comment type="subcellular location">
    <subcellularLocation>
        <location evidence="1">Membrane</location>
        <topology evidence="1">Single-pass type I membrane protein</topology>
    </subcellularLocation>
</comment>
<accession>A0AB34KG73</accession>
<dbReference type="Gene3D" id="2.60.120.200">
    <property type="match status" value="1"/>
</dbReference>
<feature type="signal peptide" evidence="8">
    <location>
        <begin position="1"/>
        <end position="17"/>
    </location>
</feature>
<dbReference type="PANTHER" id="PTHR12223:SF28">
    <property type="entry name" value="LECTIN, MANNOSE BINDING 1 LIKE"/>
    <property type="match status" value="1"/>
</dbReference>
<organism evidence="10 11">
    <name type="scientific">Cladosporium halotolerans</name>
    <dbReference type="NCBI Taxonomy" id="1052096"/>
    <lineage>
        <taxon>Eukaryota</taxon>
        <taxon>Fungi</taxon>
        <taxon>Dikarya</taxon>
        <taxon>Ascomycota</taxon>
        <taxon>Pezizomycotina</taxon>
        <taxon>Dothideomycetes</taxon>
        <taxon>Dothideomycetidae</taxon>
        <taxon>Cladosporiales</taxon>
        <taxon>Cladosporiaceae</taxon>
        <taxon>Cladosporium</taxon>
    </lineage>
</organism>
<feature type="chain" id="PRO_5044240678" description="L-type lectin-like domain-containing protein" evidence="8">
    <location>
        <begin position="18"/>
        <end position="435"/>
    </location>
</feature>
<sequence length="435" mass="47245">MRSPTSLALLLASSASAQIIDNLSFGHGDRISPNGRGLPGWSVSSQNHSPQLLSDRIILTPPVPSNTRGALWADNAITASDWTVDFEFRTNGQDQGSGNLQLWLASNKDQIAQNSIYTVEKFDGLAIVIDQYGNRGGSIRGFLNDGSQNFKAHAAVESLAFGHCDYSYRNLGEPSKLRITSQNGLTVSIDGRVCFSTARIALPPNNYFGITAATAENPDSFEIYKFLATALAPSGSSYQSGPPVQQQQRNNPLADRLRVLPGSPEALPDTDADTLRSQAEQFTDLHNRLQGLTHQVADMYALFDALGKKIDERHAELSSVLATQPQSGSSAGQGGAPAGPPRSEQLDRMDRRIENIERTVERVLKDVESKDYRAHLSELQSTLSESLPARLGDIITSSAPKMGMFIAVVVAVQIMLAGAYIVYKKRRDSAPKKYL</sequence>
<dbReference type="RefSeq" id="XP_069225879.1">
    <property type="nucleotide sequence ID" value="XM_069376970.1"/>
</dbReference>
<feature type="transmembrane region" description="Helical" evidence="7">
    <location>
        <begin position="402"/>
        <end position="423"/>
    </location>
</feature>
<dbReference type="PROSITE" id="PS51328">
    <property type="entry name" value="L_LECTIN_LIKE"/>
    <property type="match status" value="1"/>
</dbReference>
<evidence type="ECO:0000256" key="5">
    <source>
        <dbReference type="ARBA" id="ARBA00023136"/>
    </source>
</evidence>
<dbReference type="InterPro" id="IPR005052">
    <property type="entry name" value="Lectin_leg"/>
</dbReference>
<dbReference type="GO" id="GO:0005793">
    <property type="term" value="C:endoplasmic reticulum-Golgi intermediate compartment"/>
    <property type="evidence" value="ECO:0007669"/>
    <property type="project" value="TreeGrafter"/>
</dbReference>
<dbReference type="CDD" id="cd06903">
    <property type="entry name" value="lectin_EMP46_EMP47"/>
    <property type="match status" value="1"/>
</dbReference>
<evidence type="ECO:0000256" key="8">
    <source>
        <dbReference type="SAM" id="SignalP"/>
    </source>
</evidence>
<keyword evidence="4 7" id="KW-1133">Transmembrane helix</keyword>
<dbReference type="AlphaFoldDB" id="A0AB34KG73"/>
<evidence type="ECO:0000256" key="2">
    <source>
        <dbReference type="ARBA" id="ARBA00022692"/>
    </source>
</evidence>
<dbReference type="EMBL" id="JAAQHG020000044">
    <property type="protein sequence ID" value="KAL1582772.1"/>
    <property type="molecule type" value="Genomic_DNA"/>
</dbReference>
<evidence type="ECO:0000313" key="11">
    <source>
        <dbReference type="Proteomes" id="UP000803884"/>
    </source>
</evidence>
<evidence type="ECO:0000313" key="10">
    <source>
        <dbReference type="EMBL" id="KAL1582772.1"/>
    </source>
</evidence>
<evidence type="ECO:0000256" key="4">
    <source>
        <dbReference type="ARBA" id="ARBA00022989"/>
    </source>
</evidence>
<evidence type="ECO:0000256" key="6">
    <source>
        <dbReference type="SAM" id="MobiDB-lite"/>
    </source>
</evidence>
<dbReference type="InterPro" id="IPR035661">
    <property type="entry name" value="EMP46/EMP47_N"/>
</dbReference>
<dbReference type="InterPro" id="IPR013320">
    <property type="entry name" value="ConA-like_dom_sf"/>
</dbReference>
<evidence type="ECO:0000256" key="7">
    <source>
        <dbReference type="SAM" id="Phobius"/>
    </source>
</evidence>
<evidence type="ECO:0000256" key="1">
    <source>
        <dbReference type="ARBA" id="ARBA00004479"/>
    </source>
</evidence>
<dbReference type="GO" id="GO:0000139">
    <property type="term" value="C:Golgi membrane"/>
    <property type="evidence" value="ECO:0007669"/>
    <property type="project" value="TreeGrafter"/>
</dbReference>
<comment type="caution">
    <text evidence="10">The sequence shown here is derived from an EMBL/GenBank/DDBJ whole genome shotgun (WGS) entry which is preliminary data.</text>
</comment>
<dbReference type="GO" id="GO:0005537">
    <property type="term" value="F:D-mannose binding"/>
    <property type="evidence" value="ECO:0007669"/>
    <property type="project" value="TreeGrafter"/>
</dbReference>
<dbReference type="Proteomes" id="UP000803884">
    <property type="component" value="Unassembled WGS sequence"/>
</dbReference>
<feature type="region of interest" description="Disordered" evidence="6">
    <location>
        <begin position="318"/>
        <end position="348"/>
    </location>
</feature>
<dbReference type="PANTHER" id="PTHR12223">
    <property type="entry name" value="VESICULAR MANNOSE-BINDING LECTIN"/>
    <property type="match status" value="1"/>
</dbReference>
<proteinExistence type="predicted"/>
<dbReference type="InterPro" id="IPR051136">
    <property type="entry name" value="Intracellular_Lectin-GPT"/>
</dbReference>
<dbReference type="GO" id="GO:0030134">
    <property type="term" value="C:COPII-coated ER to Golgi transport vesicle"/>
    <property type="evidence" value="ECO:0007669"/>
    <property type="project" value="TreeGrafter"/>
</dbReference>
<dbReference type="GO" id="GO:0006888">
    <property type="term" value="P:endoplasmic reticulum to Golgi vesicle-mediated transport"/>
    <property type="evidence" value="ECO:0007669"/>
    <property type="project" value="TreeGrafter"/>
</dbReference>